<organism evidence="1">
    <name type="scientific">Klebsiella pneumoniae</name>
    <dbReference type="NCBI Taxonomy" id="573"/>
    <lineage>
        <taxon>Bacteria</taxon>
        <taxon>Pseudomonadati</taxon>
        <taxon>Pseudomonadota</taxon>
        <taxon>Gammaproteobacteria</taxon>
        <taxon>Enterobacterales</taxon>
        <taxon>Enterobacteriaceae</taxon>
        <taxon>Klebsiella/Raoultella group</taxon>
        <taxon>Klebsiella</taxon>
        <taxon>Klebsiella pneumoniae complex</taxon>
    </lineage>
</organism>
<dbReference type="AlphaFoldDB" id="A0A8D6Q6H1"/>
<protein>
    <recommendedName>
        <fullName evidence="2">HNH endonuclease</fullName>
    </recommendedName>
</protein>
<accession>A0A8D6Q6H1</accession>
<gene>
    <name evidence="1" type="ORF">NGKP54_PROKKA_02084</name>
</gene>
<dbReference type="EMBL" id="LR793264">
    <property type="protein sequence ID" value="CAB3557894.1"/>
    <property type="molecule type" value="Genomic_DNA"/>
</dbReference>
<name>A0A8D6Q6H1_KLEPN</name>
<evidence type="ECO:0000313" key="1">
    <source>
        <dbReference type="EMBL" id="CAB3557894.1"/>
    </source>
</evidence>
<sequence>MANTNDHGLSRTIPEAVKREVRQRCGFGCVICGVGFYDYEHFAPDFVDATEHNPDGMTLLCPRCNQSRARGRLSRETVALANQNPVCIRNGHANEMFDFHSDPIEVVFAGVTFYDCDHLIMVNGHSLLSVRPPQEVSSPMLLSGVFCDSVGRDALVIKDNEWSVSTGNWDVECIGPRITIRSGPGNIVLVLKLNPPHGIIVERLDMLFEGVRFRGNDQTLEICMDGIHWQRWIGFSMSNCQVGVYIETRPKAGNDPCWDAS</sequence>
<evidence type="ECO:0008006" key="2">
    <source>
        <dbReference type="Google" id="ProtNLM"/>
    </source>
</evidence>
<proteinExistence type="predicted"/>
<reference evidence="1" key="1">
    <citation type="submission" date="2020-04" db="EMBL/GenBank/DDBJ databases">
        <authorList>
            <person name="Naeem R."/>
            <person name="Antony C."/>
            <person name="Guan Q."/>
        </authorList>
    </citation>
    <scope>NUCLEOTIDE SEQUENCE</scope>
    <source>
        <strain evidence="1">NGKP54</strain>
    </source>
</reference>
<dbReference type="RefSeq" id="WP_174890724.1">
    <property type="nucleotide sequence ID" value="NZ_WTZV01000001.1"/>
</dbReference>